<keyword evidence="4" id="KW-1185">Reference proteome</keyword>
<dbReference type="PROSITE" id="PS51352">
    <property type="entry name" value="THIOREDOXIN_2"/>
    <property type="match status" value="1"/>
</dbReference>
<evidence type="ECO:0000256" key="1">
    <source>
        <dbReference type="SAM" id="SignalP"/>
    </source>
</evidence>
<dbReference type="Pfam" id="PF00578">
    <property type="entry name" value="AhpC-TSA"/>
    <property type="match status" value="1"/>
</dbReference>
<dbReference type="InterPro" id="IPR036249">
    <property type="entry name" value="Thioredoxin-like_sf"/>
</dbReference>
<dbReference type="PANTHER" id="PTHR43640:SF1">
    <property type="entry name" value="THIOREDOXIN-DEPENDENT PEROXIREDOXIN"/>
    <property type="match status" value="1"/>
</dbReference>
<evidence type="ECO:0000259" key="2">
    <source>
        <dbReference type="PROSITE" id="PS51352"/>
    </source>
</evidence>
<dbReference type="EMBL" id="RJJX01000001">
    <property type="protein sequence ID" value="RUT80083.1"/>
    <property type="molecule type" value="Genomic_DNA"/>
</dbReference>
<dbReference type="GO" id="GO:0016491">
    <property type="term" value="F:oxidoreductase activity"/>
    <property type="evidence" value="ECO:0007669"/>
    <property type="project" value="InterPro"/>
</dbReference>
<sequence>MKKLMFLGILLIACITIQAQGYKVGDIASDFQLKNIDGKTISLADYKYANGFVVIFTCNTCPYAIAYKDRIIAIDKKYKSKGYPVIAINPNDPELVPGDSYENMQKRAMRKRFTFPYLFDARQEVFKAYGATRTPHVYILNKKDGKLVVEYIGTIDDNYKDASLVSKTYVEDAIDALLQHKKPSVKFTKAIGCSIKSKG</sequence>
<organism evidence="3 4">
    <name type="scientific">Ancylomarina longa</name>
    <dbReference type="NCBI Taxonomy" id="2487017"/>
    <lineage>
        <taxon>Bacteria</taxon>
        <taxon>Pseudomonadati</taxon>
        <taxon>Bacteroidota</taxon>
        <taxon>Bacteroidia</taxon>
        <taxon>Marinilabiliales</taxon>
        <taxon>Marinifilaceae</taxon>
        <taxon>Ancylomarina</taxon>
    </lineage>
</organism>
<dbReference type="GO" id="GO:0016209">
    <property type="term" value="F:antioxidant activity"/>
    <property type="evidence" value="ECO:0007669"/>
    <property type="project" value="InterPro"/>
</dbReference>
<dbReference type="RefSeq" id="WP_127342223.1">
    <property type="nucleotide sequence ID" value="NZ_RJJX01000001.1"/>
</dbReference>
<dbReference type="PANTHER" id="PTHR43640">
    <property type="entry name" value="OS07G0260300 PROTEIN"/>
    <property type="match status" value="1"/>
</dbReference>
<evidence type="ECO:0000313" key="3">
    <source>
        <dbReference type="EMBL" id="RUT80083.1"/>
    </source>
</evidence>
<feature type="chain" id="PRO_5019206916" evidence="1">
    <location>
        <begin position="20"/>
        <end position="199"/>
    </location>
</feature>
<dbReference type="AlphaFoldDB" id="A0A434AZQ3"/>
<evidence type="ECO:0000313" key="4">
    <source>
        <dbReference type="Proteomes" id="UP000282985"/>
    </source>
</evidence>
<dbReference type="SUPFAM" id="SSF52833">
    <property type="entry name" value="Thioredoxin-like"/>
    <property type="match status" value="1"/>
</dbReference>
<dbReference type="InterPro" id="IPR000866">
    <property type="entry name" value="AhpC/TSA"/>
</dbReference>
<gene>
    <name evidence="3" type="ORF">DLK05_01620</name>
</gene>
<protein>
    <submittedName>
        <fullName evidence="3">Thioredoxin family protein</fullName>
    </submittedName>
</protein>
<keyword evidence="1" id="KW-0732">Signal</keyword>
<dbReference type="InterPro" id="IPR047262">
    <property type="entry name" value="PRX-like1"/>
</dbReference>
<accession>A0A434AZQ3</accession>
<dbReference type="CDD" id="cd02969">
    <property type="entry name" value="PRX_like1"/>
    <property type="match status" value="1"/>
</dbReference>
<proteinExistence type="predicted"/>
<feature type="signal peptide" evidence="1">
    <location>
        <begin position="1"/>
        <end position="19"/>
    </location>
</feature>
<dbReference type="OrthoDB" id="9809746at2"/>
<dbReference type="InterPro" id="IPR013766">
    <property type="entry name" value="Thioredoxin_domain"/>
</dbReference>
<comment type="caution">
    <text evidence="3">The sequence shown here is derived from an EMBL/GenBank/DDBJ whole genome shotgun (WGS) entry which is preliminary data.</text>
</comment>
<dbReference type="Gene3D" id="3.40.30.10">
    <property type="entry name" value="Glutaredoxin"/>
    <property type="match status" value="1"/>
</dbReference>
<reference evidence="3 4" key="1">
    <citation type="submission" date="2018-11" db="EMBL/GenBank/DDBJ databases">
        <title>Parancylomarina longa gen. nov., sp. nov., isolated from sediments of southern Okinawa.</title>
        <authorList>
            <person name="Fu T."/>
        </authorList>
    </citation>
    <scope>NUCLEOTIDE SEQUENCE [LARGE SCALE GENOMIC DNA]</scope>
    <source>
        <strain evidence="3 4">T3-2 S1-C</strain>
    </source>
</reference>
<dbReference type="Proteomes" id="UP000282985">
    <property type="component" value="Unassembled WGS sequence"/>
</dbReference>
<feature type="domain" description="Thioredoxin" evidence="2">
    <location>
        <begin position="22"/>
        <end position="179"/>
    </location>
</feature>
<name>A0A434AZQ3_9BACT</name>